<comment type="caution">
    <text evidence="1">The sequence shown here is derived from an EMBL/GenBank/DDBJ whole genome shotgun (WGS) entry which is preliminary data.</text>
</comment>
<dbReference type="EMBL" id="CAJVPU010011314">
    <property type="protein sequence ID" value="CAG8613539.1"/>
    <property type="molecule type" value="Genomic_DNA"/>
</dbReference>
<keyword evidence="2" id="KW-1185">Reference proteome</keyword>
<proteinExistence type="predicted"/>
<organism evidence="1 2">
    <name type="scientific">Dentiscutata heterogama</name>
    <dbReference type="NCBI Taxonomy" id="1316150"/>
    <lineage>
        <taxon>Eukaryota</taxon>
        <taxon>Fungi</taxon>
        <taxon>Fungi incertae sedis</taxon>
        <taxon>Mucoromycota</taxon>
        <taxon>Glomeromycotina</taxon>
        <taxon>Glomeromycetes</taxon>
        <taxon>Diversisporales</taxon>
        <taxon>Gigasporaceae</taxon>
        <taxon>Dentiscutata</taxon>
    </lineage>
</organism>
<reference evidence="1" key="1">
    <citation type="submission" date="2021-06" db="EMBL/GenBank/DDBJ databases">
        <authorList>
            <person name="Kallberg Y."/>
            <person name="Tangrot J."/>
            <person name="Rosling A."/>
        </authorList>
    </citation>
    <scope>NUCLEOTIDE SEQUENCE</scope>
    <source>
        <strain evidence="1">IL203A</strain>
    </source>
</reference>
<evidence type="ECO:0000313" key="2">
    <source>
        <dbReference type="Proteomes" id="UP000789702"/>
    </source>
</evidence>
<sequence length="131" mass="14924">MHSAIKSLVEEWLRLDKNPITRLEIEKLYAEGNVEELEKRLRKRISFGTAGLRSSMEAGFSRMNDLTVIQATQGLCMYLLDTIPNAIIKGVVIGHDHRNNSETFARLSAAVFLSKGFKVYFYRKLVHTPLV</sequence>
<accession>A0ACA9MV12</accession>
<evidence type="ECO:0000313" key="1">
    <source>
        <dbReference type="EMBL" id="CAG8613539.1"/>
    </source>
</evidence>
<dbReference type="Proteomes" id="UP000789702">
    <property type="component" value="Unassembled WGS sequence"/>
</dbReference>
<gene>
    <name evidence="1" type="ORF">DHETER_LOCUS7731</name>
</gene>
<name>A0ACA9MV12_9GLOM</name>
<protein>
    <submittedName>
        <fullName evidence="1">3431_t:CDS:1</fullName>
    </submittedName>
</protein>
<feature type="non-terminal residue" evidence="1">
    <location>
        <position position="131"/>
    </location>
</feature>